<dbReference type="OrthoDB" id="2735536at2759"/>
<dbReference type="Pfam" id="PF13727">
    <property type="entry name" value="CoA_binding_3"/>
    <property type="match status" value="1"/>
</dbReference>
<comment type="similarity">
    <text evidence="1">Belongs to the polysaccharide synthase family.</text>
</comment>
<feature type="compositionally biased region" description="Basic and acidic residues" evidence="2">
    <location>
        <begin position="498"/>
        <end position="507"/>
    </location>
</feature>
<dbReference type="Gene3D" id="3.40.50.720">
    <property type="entry name" value="NAD(P)-binding Rossmann-like Domain"/>
    <property type="match status" value="2"/>
</dbReference>
<dbReference type="PANTHER" id="PTHR43318:SF1">
    <property type="entry name" value="POLYSACCHARIDE BIOSYNTHESIS PROTEIN EPSC-RELATED"/>
    <property type="match status" value="1"/>
</dbReference>
<dbReference type="InterPro" id="IPR029063">
    <property type="entry name" value="SAM-dependent_MTases_sf"/>
</dbReference>
<dbReference type="SUPFAM" id="SSF53335">
    <property type="entry name" value="S-adenosyl-L-methionine-dependent methyltransferases"/>
    <property type="match status" value="1"/>
</dbReference>
<dbReference type="Pfam" id="PF02719">
    <property type="entry name" value="Polysacc_synt_2"/>
    <property type="match status" value="1"/>
</dbReference>
<dbReference type="InterPro" id="IPR051203">
    <property type="entry name" value="Polysaccharide_Synthase-Rel"/>
</dbReference>
<evidence type="ECO:0000313" key="3">
    <source>
        <dbReference type="EMBL" id="CAD7234751.1"/>
    </source>
</evidence>
<protein>
    <submittedName>
        <fullName evidence="3">Uncharacterized protein</fullName>
    </submittedName>
</protein>
<reference evidence="3" key="1">
    <citation type="submission" date="2020-11" db="EMBL/GenBank/DDBJ databases">
        <authorList>
            <person name="Tran Van P."/>
        </authorList>
    </citation>
    <scope>NUCLEOTIDE SEQUENCE</scope>
</reference>
<dbReference type="InterPro" id="IPR003869">
    <property type="entry name" value="Polysac_CapD-like"/>
</dbReference>
<evidence type="ECO:0000256" key="2">
    <source>
        <dbReference type="SAM" id="MobiDB-lite"/>
    </source>
</evidence>
<sequence>MLIGSGSGADKVIREIHENKTLPYTVVGIVDEDPQKTGLRIHGIPVVGLVGDLAQHLDRTKAEEILITQTENVGPKMKEVVKLCQSTKLPFKVLPGIDHVMGGRASIKTIRDISYTDLLCRKEIRLEEEIIGDYLKDNTILVTGAGGSIGSELCRQIVNYKPKKIILFDASEENLYSIETQLLQDYNFSPIVPILGKVQDLSLLEMVFTTYSPKVVFHAAAYKHVPMVEKNPWQAIHNNIFATQLLIETAIVHHTRRFVLVSTDKAVRPTNVMGASKRLTELLLLAYGKDSWDGSFCPARQRLLPERQELPGNHETVFMAVRFGNVLGSSGSVIPLFKRQIQKGGPVTVTHPEVTRYFMSIEEATQLILQAGAMGKGGEIFLLKMGKPIKIVDMARDLIRLAGWEPDTEIEIEYTGLREGEKLYEELITVGEDIIPTKHENIMVLAGKAKNCREYAEHLDRLLEKAKKHDKLGIKQLLQEIIPEYQPDYGFPQPSRHQNQESDRNAP</sequence>
<feature type="region of interest" description="Disordered" evidence="2">
    <location>
        <begin position="488"/>
        <end position="507"/>
    </location>
</feature>
<dbReference type="AlphaFoldDB" id="A0A7R8WMZ1"/>
<evidence type="ECO:0000256" key="1">
    <source>
        <dbReference type="ARBA" id="ARBA00007430"/>
    </source>
</evidence>
<name>A0A7R8WMZ1_9CRUS</name>
<organism evidence="3">
    <name type="scientific">Cyprideis torosa</name>
    <dbReference type="NCBI Taxonomy" id="163714"/>
    <lineage>
        <taxon>Eukaryota</taxon>
        <taxon>Metazoa</taxon>
        <taxon>Ecdysozoa</taxon>
        <taxon>Arthropoda</taxon>
        <taxon>Crustacea</taxon>
        <taxon>Oligostraca</taxon>
        <taxon>Ostracoda</taxon>
        <taxon>Podocopa</taxon>
        <taxon>Podocopida</taxon>
        <taxon>Cytherocopina</taxon>
        <taxon>Cytheroidea</taxon>
        <taxon>Cytherideidae</taxon>
        <taxon>Cyprideis</taxon>
    </lineage>
</organism>
<gene>
    <name evidence="3" type="ORF">CTOB1V02_LOCUS12567</name>
</gene>
<dbReference type="CDD" id="cd05237">
    <property type="entry name" value="UDP_invert_4-6DH_SDR_e"/>
    <property type="match status" value="1"/>
</dbReference>
<accession>A0A7R8WMZ1</accession>
<dbReference type="EMBL" id="OB669716">
    <property type="protein sequence ID" value="CAD7234751.1"/>
    <property type="molecule type" value="Genomic_DNA"/>
</dbReference>
<proteinExistence type="inferred from homology"/>
<dbReference type="PANTHER" id="PTHR43318">
    <property type="entry name" value="UDP-N-ACETYLGLUCOSAMINE 4,6-DEHYDRATASE"/>
    <property type="match status" value="1"/>
</dbReference>
<dbReference type="InterPro" id="IPR036291">
    <property type="entry name" value="NAD(P)-bd_dom_sf"/>
</dbReference>
<dbReference type="SUPFAM" id="SSF51735">
    <property type="entry name" value="NAD(P)-binding Rossmann-fold domains"/>
    <property type="match status" value="1"/>
</dbReference>